<comment type="caution">
    <text evidence="1">The sequence shown here is derived from an EMBL/GenBank/DDBJ whole genome shotgun (WGS) entry which is preliminary data.</text>
</comment>
<evidence type="ECO:0000313" key="2">
    <source>
        <dbReference type="Proteomes" id="UP000218231"/>
    </source>
</evidence>
<accession>A0A2A2K777</accession>
<dbReference type="AlphaFoldDB" id="A0A2A2K777"/>
<protein>
    <submittedName>
        <fullName evidence="1">Uncharacterized protein</fullName>
    </submittedName>
</protein>
<evidence type="ECO:0000313" key="1">
    <source>
        <dbReference type="EMBL" id="PAV69788.1"/>
    </source>
</evidence>
<reference evidence="1 2" key="1">
    <citation type="journal article" date="2017" name="Curr. Biol.">
        <title>Genome architecture and evolution of a unichromosomal asexual nematode.</title>
        <authorList>
            <person name="Fradin H."/>
            <person name="Zegar C."/>
            <person name="Gutwein M."/>
            <person name="Lucas J."/>
            <person name="Kovtun M."/>
            <person name="Corcoran D."/>
            <person name="Baugh L.R."/>
            <person name="Kiontke K."/>
            <person name="Gunsalus K."/>
            <person name="Fitch D.H."/>
            <person name="Piano F."/>
        </authorList>
    </citation>
    <scope>NUCLEOTIDE SEQUENCE [LARGE SCALE GENOMIC DNA]</scope>
    <source>
        <strain evidence="1">PF1309</strain>
    </source>
</reference>
<keyword evidence="2" id="KW-1185">Reference proteome</keyword>
<gene>
    <name evidence="1" type="ORF">WR25_17632</name>
</gene>
<dbReference type="Proteomes" id="UP000218231">
    <property type="component" value="Unassembled WGS sequence"/>
</dbReference>
<sequence>MPCWLLLPLRVSVPAPPLIRPPVPLSAPLRVLALPRVRLAPPFLIRLPTPETTPDRPRSAEPATVRAPLRLKALPRVTAVLLSRVVPLAVLTVPLVLPPFQVPVPPSITPLGTLCAPSQNCTVPLAPPTSRLI</sequence>
<name>A0A2A2K777_9BILA</name>
<dbReference type="EMBL" id="LIAE01009432">
    <property type="protein sequence ID" value="PAV69788.1"/>
    <property type="molecule type" value="Genomic_DNA"/>
</dbReference>
<organism evidence="1 2">
    <name type="scientific">Diploscapter pachys</name>
    <dbReference type="NCBI Taxonomy" id="2018661"/>
    <lineage>
        <taxon>Eukaryota</taxon>
        <taxon>Metazoa</taxon>
        <taxon>Ecdysozoa</taxon>
        <taxon>Nematoda</taxon>
        <taxon>Chromadorea</taxon>
        <taxon>Rhabditida</taxon>
        <taxon>Rhabditina</taxon>
        <taxon>Rhabditomorpha</taxon>
        <taxon>Rhabditoidea</taxon>
        <taxon>Rhabditidae</taxon>
        <taxon>Diploscapter</taxon>
    </lineage>
</organism>
<proteinExistence type="predicted"/>